<dbReference type="InterPro" id="IPR019818">
    <property type="entry name" value="IsoCit/isopropylmalate_DH_CS"/>
</dbReference>
<feature type="domain" description="Isopropylmalate dehydrogenase-like" evidence="14">
    <location>
        <begin position="1"/>
        <end position="251"/>
    </location>
</feature>
<dbReference type="AlphaFoldDB" id="T1CJT4"/>
<evidence type="ECO:0000256" key="2">
    <source>
        <dbReference type="ARBA" id="ARBA00001946"/>
    </source>
</evidence>
<dbReference type="GO" id="GO:0006097">
    <property type="term" value="P:glyoxylate cycle"/>
    <property type="evidence" value="ECO:0007669"/>
    <property type="project" value="UniProtKB-KW"/>
</dbReference>
<dbReference type="SMART" id="SM01329">
    <property type="entry name" value="Iso_dh"/>
    <property type="match status" value="1"/>
</dbReference>
<dbReference type="GO" id="GO:0051287">
    <property type="term" value="F:NAD binding"/>
    <property type="evidence" value="ECO:0007669"/>
    <property type="project" value="InterPro"/>
</dbReference>
<reference evidence="15" key="1">
    <citation type="submission" date="2013-08" db="EMBL/GenBank/DDBJ databases">
        <authorList>
            <person name="Mendez C."/>
            <person name="Richter M."/>
            <person name="Ferrer M."/>
            <person name="Sanchez J."/>
        </authorList>
    </citation>
    <scope>NUCLEOTIDE SEQUENCE</scope>
</reference>
<name>T1CJT4_9ZZZZ</name>
<proteinExistence type="inferred from homology"/>
<keyword evidence="11" id="KW-0560">Oxidoreductase</keyword>
<keyword evidence="8" id="KW-0479">Metal-binding</keyword>
<evidence type="ECO:0000256" key="11">
    <source>
        <dbReference type="ARBA" id="ARBA00023002"/>
    </source>
</evidence>
<evidence type="ECO:0000256" key="12">
    <source>
        <dbReference type="ARBA" id="ARBA00023211"/>
    </source>
</evidence>
<dbReference type="InterPro" id="IPR004439">
    <property type="entry name" value="Isocitrate_DH_NADP_dimer_prok"/>
</dbReference>
<evidence type="ECO:0000256" key="6">
    <source>
        <dbReference type="ARBA" id="ARBA00022435"/>
    </source>
</evidence>
<dbReference type="GO" id="GO:0004450">
    <property type="term" value="F:isocitrate dehydrogenase (NADP+) activity"/>
    <property type="evidence" value="ECO:0007669"/>
    <property type="project" value="UniProtKB-EC"/>
</dbReference>
<evidence type="ECO:0000256" key="3">
    <source>
        <dbReference type="ARBA" id="ARBA00007769"/>
    </source>
</evidence>
<evidence type="ECO:0000256" key="13">
    <source>
        <dbReference type="ARBA" id="ARBA00023554"/>
    </source>
</evidence>
<dbReference type="GO" id="GO:0000287">
    <property type="term" value="F:magnesium ion binding"/>
    <property type="evidence" value="ECO:0007669"/>
    <property type="project" value="InterPro"/>
</dbReference>
<protein>
    <recommendedName>
        <fullName evidence="5">isocitrate dehydrogenase (NADP(+))</fullName>
        <ecNumber evidence="5">1.1.1.42</ecNumber>
    </recommendedName>
</protein>
<keyword evidence="10" id="KW-0521">NADP</keyword>
<comment type="caution">
    <text evidence="15">The sequence shown here is derived from an EMBL/GenBank/DDBJ whole genome shotgun (WGS) entry which is preliminary data.</text>
</comment>
<dbReference type="InterPro" id="IPR024084">
    <property type="entry name" value="IsoPropMal-DH-like_dom"/>
</dbReference>
<evidence type="ECO:0000256" key="8">
    <source>
        <dbReference type="ARBA" id="ARBA00022723"/>
    </source>
</evidence>
<comment type="subunit">
    <text evidence="4">Homodimer.</text>
</comment>
<reference evidence="15" key="2">
    <citation type="journal article" date="2014" name="ISME J.">
        <title>Microbial stratification in low pH oxic and suboxic macroscopic growths along an acid mine drainage.</title>
        <authorList>
            <person name="Mendez-Garcia C."/>
            <person name="Mesa V."/>
            <person name="Sprenger R.R."/>
            <person name="Richter M."/>
            <person name="Diez M.S."/>
            <person name="Solano J."/>
            <person name="Bargiela R."/>
            <person name="Golyshina O.V."/>
            <person name="Manteca A."/>
            <person name="Ramos J.L."/>
            <person name="Gallego J.R."/>
            <person name="Llorente I."/>
            <person name="Martins Dos Santos V.A."/>
            <person name="Jensen O.N."/>
            <person name="Pelaez A.I."/>
            <person name="Sanchez J."/>
            <person name="Ferrer M."/>
        </authorList>
    </citation>
    <scope>NUCLEOTIDE SEQUENCE</scope>
</reference>
<keyword evidence="12" id="KW-0464">Manganese</keyword>
<evidence type="ECO:0000259" key="14">
    <source>
        <dbReference type="SMART" id="SM01329"/>
    </source>
</evidence>
<comment type="catalytic activity">
    <reaction evidence="13">
        <text>D-threo-isocitrate + NADP(+) = 2-oxoglutarate + CO2 + NADPH</text>
        <dbReference type="Rhea" id="RHEA:19629"/>
        <dbReference type="ChEBI" id="CHEBI:15562"/>
        <dbReference type="ChEBI" id="CHEBI:16526"/>
        <dbReference type="ChEBI" id="CHEBI:16810"/>
        <dbReference type="ChEBI" id="CHEBI:57783"/>
        <dbReference type="ChEBI" id="CHEBI:58349"/>
        <dbReference type="EC" id="1.1.1.42"/>
    </reaction>
</comment>
<comment type="cofactor">
    <cofactor evidence="2">
        <name>Mg(2+)</name>
        <dbReference type="ChEBI" id="CHEBI:18420"/>
    </cofactor>
</comment>
<dbReference type="PANTHER" id="PTHR43504:SF1">
    <property type="entry name" value="ISOCITRATE DEHYDROGENASE [NADP]"/>
    <property type="match status" value="1"/>
</dbReference>
<evidence type="ECO:0000256" key="5">
    <source>
        <dbReference type="ARBA" id="ARBA00013013"/>
    </source>
</evidence>
<keyword evidence="9" id="KW-0460">Magnesium</keyword>
<keyword evidence="7" id="KW-0816">Tricarboxylic acid cycle</keyword>
<dbReference type="PROSITE" id="PS00470">
    <property type="entry name" value="IDH_IMDH"/>
    <property type="match status" value="1"/>
</dbReference>
<comment type="similarity">
    <text evidence="3">Belongs to the isocitrate and isopropylmalate dehydrogenases family.</text>
</comment>
<comment type="cofactor">
    <cofactor evidence="1">
        <name>Mn(2+)</name>
        <dbReference type="ChEBI" id="CHEBI:29035"/>
    </cofactor>
</comment>
<evidence type="ECO:0000256" key="7">
    <source>
        <dbReference type="ARBA" id="ARBA00022532"/>
    </source>
</evidence>
<dbReference type="SUPFAM" id="SSF53659">
    <property type="entry name" value="Isocitrate/Isopropylmalate dehydrogenase-like"/>
    <property type="match status" value="1"/>
</dbReference>
<dbReference type="Gene3D" id="3.40.718.10">
    <property type="entry name" value="Isopropylmalate Dehydrogenase"/>
    <property type="match status" value="1"/>
</dbReference>
<evidence type="ECO:0000313" key="15">
    <source>
        <dbReference type="EMBL" id="EQD67399.1"/>
    </source>
</evidence>
<accession>T1CJT4</accession>
<organism evidence="15">
    <name type="scientific">mine drainage metagenome</name>
    <dbReference type="NCBI Taxonomy" id="410659"/>
    <lineage>
        <taxon>unclassified sequences</taxon>
        <taxon>metagenomes</taxon>
        <taxon>ecological metagenomes</taxon>
    </lineage>
</organism>
<dbReference type="PANTHER" id="PTHR43504">
    <property type="entry name" value="ISOCITRATE DEHYDROGENASE [NADP]"/>
    <property type="match status" value="1"/>
</dbReference>
<dbReference type="EMBL" id="AUZY01003776">
    <property type="protein sequence ID" value="EQD67399.1"/>
    <property type="molecule type" value="Genomic_DNA"/>
</dbReference>
<gene>
    <name evidence="15" type="ORF">B1B_05946</name>
</gene>
<evidence type="ECO:0000256" key="1">
    <source>
        <dbReference type="ARBA" id="ARBA00001936"/>
    </source>
</evidence>
<evidence type="ECO:0000256" key="4">
    <source>
        <dbReference type="ARBA" id="ARBA00011738"/>
    </source>
</evidence>
<dbReference type="EC" id="1.1.1.42" evidence="5"/>
<sequence length="258" mass="29093">EDVYSGIEWRYDSEEAKKLRGYLNTEFGVKLTDDTGIGIKPISRFRSSRLVRKALNFAVDNSRKSVTLVHKGNIMKYTEGAFKDWGYQVAENEFKSRIVREEDYLKNKDEYKDRIVVKDRITDNMFQQILTRTDEYDVIATTNLNGDYLSDAIAAQVGGIGIAPGGNVGDLHAIFEAVHGTAPKYAGMDVANPTSLLLSASMMFTYIGWKEASKILEDAITQCYKEKKVTQDIARLMGIKELKCSEFGQEVIKRMVPS</sequence>
<dbReference type="Pfam" id="PF00180">
    <property type="entry name" value="Iso_dh"/>
    <property type="match status" value="1"/>
</dbReference>
<keyword evidence="6" id="KW-0329">Glyoxylate bypass</keyword>
<evidence type="ECO:0000256" key="9">
    <source>
        <dbReference type="ARBA" id="ARBA00022842"/>
    </source>
</evidence>
<feature type="non-terminal residue" evidence="15">
    <location>
        <position position="1"/>
    </location>
</feature>
<evidence type="ECO:0000256" key="10">
    <source>
        <dbReference type="ARBA" id="ARBA00022857"/>
    </source>
</evidence>
<dbReference type="GO" id="GO:0006099">
    <property type="term" value="P:tricarboxylic acid cycle"/>
    <property type="evidence" value="ECO:0007669"/>
    <property type="project" value="UniProtKB-KW"/>
</dbReference>